<keyword evidence="2" id="KW-1003">Cell membrane</keyword>
<accession>A4VGK6</accession>
<reference evidence="5 6" key="1">
    <citation type="journal article" date="2008" name="Proc. Natl. Acad. Sci. U.S.A.">
        <title>Nitrogen fixation island and rhizosphere competence traits in the genome of root-associated Pseudomonas stutzeri A1501.</title>
        <authorList>
            <person name="Yan Y."/>
            <person name="Yang J."/>
            <person name="Dou Y."/>
            <person name="Chen M."/>
            <person name="Ping S."/>
            <person name="Peng J."/>
            <person name="Lu W."/>
            <person name="Zhang W."/>
            <person name="Yao Z."/>
            <person name="Li H."/>
            <person name="Liu W."/>
            <person name="He S."/>
            <person name="Geng L."/>
            <person name="Zhang X."/>
            <person name="Yang F."/>
            <person name="Yu H."/>
            <person name="Zhan Y."/>
            <person name="Li D."/>
            <person name="Lin Z."/>
            <person name="Wang Y."/>
            <person name="Elmerich C."/>
            <person name="Lin M."/>
            <person name="Jin Q."/>
        </authorList>
    </citation>
    <scope>NUCLEOTIDE SEQUENCE [LARGE SCALE GENOMIC DNA]</scope>
    <source>
        <strain evidence="5 6">A1501</strain>
    </source>
</reference>
<dbReference type="InterPro" id="IPR009722">
    <property type="entry name" value="YjiK/CarP"/>
</dbReference>
<evidence type="ECO:0000256" key="4">
    <source>
        <dbReference type="SAM" id="Phobius"/>
    </source>
</evidence>
<dbReference type="Proteomes" id="UP000000233">
    <property type="component" value="Chromosome"/>
</dbReference>
<organism evidence="5 6">
    <name type="scientific">Stutzerimonas stutzeri (strain A1501)</name>
    <name type="common">Pseudomonas stutzeri</name>
    <dbReference type="NCBI Taxonomy" id="379731"/>
    <lineage>
        <taxon>Bacteria</taxon>
        <taxon>Pseudomonadati</taxon>
        <taxon>Pseudomonadota</taxon>
        <taxon>Gammaproteobacteria</taxon>
        <taxon>Pseudomonadales</taxon>
        <taxon>Pseudomonadaceae</taxon>
        <taxon>Stutzerimonas</taxon>
    </lineage>
</organism>
<dbReference type="HOGENOM" id="CLU_055438_0_1_6"/>
<comment type="subcellular location">
    <subcellularLocation>
        <location evidence="1">Cell membrane</location>
    </subcellularLocation>
</comment>
<dbReference type="eggNOG" id="COG3204">
    <property type="taxonomic scope" value="Bacteria"/>
</dbReference>
<keyword evidence="4" id="KW-0812">Transmembrane</keyword>
<dbReference type="Pfam" id="PF06977">
    <property type="entry name" value="SdiA-regulated"/>
    <property type="match status" value="1"/>
</dbReference>
<dbReference type="AlphaFoldDB" id="A4VGK6"/>
<sequence length="321" mass="35309">MPLLCEPFSCCNPAPSAGTLFMPVRYSRWRLLVAVVLLLLFVALLIAGRLLHWDDQLRLYWSERSVTAEQRAAGIWLPDYELALETTLAGLEDDETSGLTWSPLTGTLFTVTGKHPQLIEFTPAGVVLRRIALTGFSDPEAVEALDDGRLAIVDERRRLVAVFRLKPGVESLELDDLASYDLGFAEAGNKGFEGLAWNPHTQRLLLAKERDPQGLFELPFPGEDGAVGALKALPSQPLLVRDLSSVTIDPRSGHTLLLSDESRLLVELDLQGKPRSFIALFGGLNGLVQGIEQAEGVAMDGEGNIYVVGEPNRFYVFSRKR</sequence>
<dbReference type="KEGG" id="psa:PST_0401"/>
<evidence type="ECO:0000313" key="6">
    <source>
        <dbReference type="Proteomes" id="UP000000233"/>
    </source>
</evidence>
<evidence type="ECO:0000256" key="1">
    <source>
        <dbReference type="ARBA" id="ARBA00004236"/>
    </source>
</evidence>
<gene>
    <name evidence="5" type="ordered locus">PST_0401</name>
</gene>
<protein>
    <recommendedName>
        <fullName evidence="7">SdiA-regulated domain-containing protein</fullName>
    </recommendedName>
</protein>
<feature type="transmembrane region" description="Helical" evidence="4">
    <location>
        <begin position="29"/>
        <end position="51"/>
    </location>
</feature>
<evidence type="ECO:0000256" key="3">
    <source>
        <dbReference type="ARBA" id="ARBA00023136"/>
    </source>
</evidence>
<dbReference type="GO" id="GO:0005886">
    <property type="term" value="C:plasma membrane"/>
    <property type="evidence" value="ECO:0007669"/>
    <property type="project" value="UniProtKB-SubCell"/>
</dbReference>
<name>A4VGK6_STUS1</name>
<keyword evidence="3 4" id="KW-0472">Membrane</keyword>
<dbReference type="CDD" id="cd09971">
    <property type="entry name" value="SdiA-regulated"/>
    <property type="match status" value="1"/>
</dbReference>
<keyword evidence="6" id="KW-1185">Reference proteome</keyword>
<evidence type="ECO:0008006" key="7">
    <source>
        <dbReference type="Google" id="ProtNLM"/>
    </source>
</evidence>
<keyword evidence="4" id="KW-1133">Transmembrane helix</keyword>
<evidence type="ECO:0000256" key="2">
    <source>
        <dbReference type="ARBA" id="ARBA00022475"/>
    </source>
</evidence>
<dbReference type="EMBL" id="CP000304">
    <property type="protein sequence ID" value="ABP78107.1"/>
    <property type="molecule type" value="Genomic_DNA"/>
</dbReference>
<proteinExistence type="predicted"/>
<dbReference type="SUPFAM" id="SSF50956">
    <property type="entry name" value="Thermostable phytase (3-phytase)"/>
    <property type="match status" value="1"/>
</dbReference>
<evidence type="ECO:0000313" key="5">
    <source>
        <dbReference type="EMBL" id="ABP78107.1"/>
    </source>
</evidence>